<dbReference type="PANTHER" id="PTHR30061">
    <property type="entry name" value="MALTOSE-BINDING PERIPLASMIC PROTEIN"/>
    <property type="match status" value="1"/>
</dbReference>
<sequence length="413" mass="44718">MQGMFKRLRIGTTSALVLGASVLGLTSAAEAGNVRVKVTFYSAATEPYFKKMAEEFNKKNPGTTITIEMVNWDDMRQKLTTDLTGGTPPDISIIGTRWLVDFVADNQVEDLDAHMDAAFKDRFIGTFLSPGQIQGKTYGLPIAASARALYYNKDQLTKAGFPDGPKTWDDVVAASKKMKEAGQAGFGLQGKEVETDVYYYYGLWSNGGDVIGKDGKAAFNSPAGLKALNTYKTLVDGGLTQAGPTSHSREDVQNLFKQGRVGMVITAPFLINQIKKEAPDLKYGITSIPSGGTTTTYGVTDSVVMFKDSKVKKEAWAFLDYLFTKDPRIEFTKGEGFLPTTKAEAADPYFTGNKELQTFVDMLPSAKFAPLVAGWEDTATAVTRAVQSVYLGQAKPEDALKAAEAEANKGLGK</sequence>
<dbReference type="EMBL" id="JBHUIP010000003">
    <property type="protein sequence ID" value="MFD2261869.1"/>
    <property type="molecule type" value="Genomic_DNA"/>
</dbReference>
<dbReference type="CDD" id="cd13585">
    <property type="entry name" value="PBP2_TMBP_like"/>
    <property type="match status" value="1"/>
</dbReference>
<evidence type="ECO:0000256" key="2">
    <source>
        <dbReference type="ARBA" id="ARBA00022448"/>
    </source>
</evidence>
<evidence type="ECO:0000256" key="1">
    <source>
        <dbReference type="ARBA" id="ARBA00008520"/>
    </source>
</evidence>
<protein>
    <submittedName>
        <fullName evidence="5">ABC transporter substrate-binding protein</fullName>
    </submittedName>
</protein>
<dbReference type="Gene3D" id="3.40.190.10">
    <property type="entry name" value="Periplasmic binding protein-like II"/>
    <property type="match status" value="2"/>
</dbReference>
<dbReference type="InterPro" id="IPR006061">
    <property type="entry name" value="SBP_1_CS"/>
</dbReference>
<accession>A0ABW5DPI9</accession>
<proteinExistence type="inferred from homology"/>
<keyword evidence="2" id="KW-0813">Transport</keyword>
<dbReference type="PANTHER" id="PTHR30061:SF50">
    <property type="entry name" value="MALTOSE_MALTODEXTRIN-BINDING PERIPLASMIC PROTEIN"/>
    <property type="match status" value="1"/>
</dbReference>
<gene>
    <name evidence="5" type="ORF">ACFSM5_03150</name>
</gene>
<dbReference type="SUPFAM" id="SSF53850">
    <property type="entry name" value="Periplasmic binding protein-like II"/>
    <property type="match status" value="1"/>
</dbReference>
<evidence type="ECO:0000256" key="3">
    <source>
        <dbReference type="ARBA" id="ARBA00022729"/>
    </source>
</evidence>
<dbReference type="PROSITE" id="PS01037">
    <property type="entry name" value="SBP_BACTERIAL_1"/>
    <property type="match status" value="1"/>
</dbReference>
<dbReference type="RefSeq" id="WP_379874783.1">
    <property type="nucleotide sequence ID" value="NZ_JBHUIP010000003.1"/>
</dbReference>
<feature type="signal peptide" evidence="4">
    <location>
        <begin position="1"/>
        <end position="31"/>
    </location>
</feature>
<evidence type="ECO:0000313" key="5">
    <source>
        <dbReference type="EMBL" id="MFD2261869.1"/>
    </source>
</evidence>
<evidence type="ECO:0000256" key="4">
    <source>
        <dbReference type="SAM" id="SignalP"/>
    </source>
</evidence>
<keyword evidence="6" id="KW-1185">Reference proteome</keyword>
<evidence type="ECO:0000313" key="6">
    <source>
        <dbReference type="Proteomes" id="UP001597295"/>
    </source>
</evidence>
<feature type="chain" id="PRO_5046912660" evidence="4">
    <location>
        <begin position="32"/>
        <end position="413"/>
    </location>
</feature>
<comment type="caution">
    <text evidence="5">The sequence shown here is derived from an EMBL/GenBank/DDBJ whole genome shotgun (WGS) entry which is preliminary data.</text>
</comment>
<dbReference type="Proteomes" id="UP001597295">
    <property type="component" value="Unassembled WGS sequence"/>
</dbReference>
<dbReference type="InterPro" id="IPR006059">
    <property type="entry name" value="SBP"/>
</dbReference>
<organism evidence="5 6">
    <name type="scientific">Lacibacterium aquatile</name>
    <dbReference type="NCBI Taxonomy" id="1168082"/>
    <lineage>
        <taxon>Bacteria</taxon>
        <taxon>Pseudomonadati</taxon>
        <taxon>Pseudomonadota</taxon>
        <taxon>Alphaproteobacteria</taxon>
        <taxon>Rhodospirillales</taxon>
        <taxon>Rhodospirillaceae</taxon>
    </lineage>
</organism>
<name>A0ABW5DPI9_9PROT</name>
<comment type="similarity">
    <text evidence="1">Belongs to the bacterial solute-binding protein 1 family.</text>
</comment>
<keyword evidence="3 4" id="KW-0732">Signal</keyword>
<reference evidence="6" key="1">
    <citation type="journal article" date="2019" name="Int. J. Syst. Evol. Microbiol.">
        <title>The Global Catalogue of Microorganisms (GCM) 10K type strain sequencing project: providing services to taxonomists for standard genome sequencing and annotation.</title>
        <authorList>
            <consortium name="The Broad Institute Genomics Platform"/>
            <consortium name="The Broad Institute Genome Sequencing Center for Infectious Disease"/>
            <person name="Wu L."/>
            <person name="Ma J."/>
        </authorList>
    </citation>
    <scope>NUCLEOTIDE SEQUENCE [LARGE SCALE GENOMIC DNA]</scope>
    <source>
        <strain evidence="6">CGMCC 1.19062</strain>
    </source>
</reference>
<dbReference type="Pfam" id="PF01547">
    <property type="entry name" value="SBP_bac_1"/>
    <property type="match status" value="1"/>
</dbReference>